<dbReference type="RefSeq" id="WP_343877441.1">
    <property type="nucleotide sequence ID" value="NZ_BAAAIJ010000005.1"/>
</dbReference>
<evidence type="ECO:0000313" key="1">
    <source>
        <dbReference type="EMBL" id="MFD1845704.1"/>
    </source>
</evidence>
<organism evidence="1 2">
    <name type="scientific">Arthrobacter flavus</name>
    <dbReference type="NCBI Taxonomy" id="95172"/>
    <lineage>
        <taxon>Bacteria</taxon>
        <taxon>Bacillati</taxon>
        <taxon>Actinomycetota</taxon>
        <taxon>Actinomycetes</taxon>
        <taxon>Micrococcales</taxon>
        <taxon>Micrococcaceae</taxon>
        <taxon>Arthrobacter</taxon>
    </lineage>
</organism>
<gene>
    <name evidence="1" type="ORF">ACFSFX_03725</name>
</gene>
<protein>
    <recommendedName>
        <fullName evidence="3">Flagellar protein FlgN</fullName>
    </recommendedName>
</protein>
<name>A0ABW4Q392_9MICC</name>
<evidence type="ECO:0008006" key="3">
    <source>
        <dbReference type="Google" id="ProtNLM"/>
    </source>
</evidence>
<evidence type="ECO:0000313" key="2">
    <source>
        <dbReference type="Proteomes" id="UP001597307"/>
    </source>
</evidence>
<sequence>MPDRSRQEWLAVLDALELTITETAVDGAVALAPEGDGAPAGARWVPPAGLGPIPPELVDRAQRIREAQRRTVATLQAAVKDNRQHHALIGAVNGSTARSGAVYLDVAG</sequence>
<keyword evidence="2" id="KW-1185">Reference proteome</keyword>
<dbReference type="EMBL" id="JBHUGA010000008">
    <property type="protein sequence ID" value="MFD1845704.1"/>
    <property type="molecule type" value="Genomic_DNA"/>
</dbReference>
<comment type="caution">
    <text evidence="1">The sequence shown here is derived from an EMBL/GenBank/DDBJ whole genome shotgun (WGS) entry which is preliminary data.</text>
</comment>
<proteinExistence type="predicted"/>
<dbReference type="Proteomes" id="UP001597307">
    <property type="component" value="Unassembled WGS sequence"/>
</dbReference>
<reference evidence="2" key="1">
    <citation type="journal article" date="2019" name="Int. J. Syst. Evol. Microbiol.">
        <title>The Global Catalogue of Microorganisms (GCM) 10K type strain sequencing project: providing services to taxonomists for standard genome sequencing and annotation.</title>
        <authorList>
            <consortium name="The Broad Institute Genomics Platform"/>
            <consortium name="The Broad Institute Genome Sequencing Center for Infectious Disease"/>
            <person name="Wu L."/>
            <person name="Ma J."/>
        </authorList>
    </citation>
    <scope>NUCLEOTIDE SEQUENCE [LARGE SCALE GENOMIC DNA]</scope>
    <source>
        <strain evidence="2">JCM 11496</strain>
    </source>
</reference>
<accession>A0ABW4Q392</accession>